<organism evidence="4 5">
    <name type="scientific">Alkalispirillum mobile</name>
    <dbReference type="NCBI Taxonomy" id="85925"/>
    <lineage>
        <taxon>Bacteria</taxon>
        <taxon>Pseudomonadati</taxon>
        <taxon>Pseudomonadota</taxon>
        <taxon>Gammaproteobacteria</taxon>
        <taxon>Chromatiales</taxon>
        <taxon>Ectothiorhodospiraceae</taxon>
        <taxon>Alkalispirillum</taxon>
    </lineage>
</organism>
<dbReference type="CDD" id="cd00060">
    <property type="entry name" value="FHA"/>
    <property type="match status" value="1"/>
</dbReference>
<feature type="region of interest" description="Disordered" evidence="1">
    <location>
        <begin position="136"/>
        <end position="208"/>
    </location>
</feature>
<evidence type="ECO:0000256" key="1">
    <source>
        <dbReference type="SAM" id="MobiDB-lite"/>
    </source>
</evidence>
<proteinExistence type="predicted"/>
<comment type="caution">
    <text evidence="4">The sequence shown here is derived from an EMBL/GenBank/DDBJ whole genome shotgun (WGS) entry which is preliminary data.</text>
</comment>
<dbReference type="EMBL" id="RCDA01000001">
    <property type="protein sequence ID" value="RLK51710.1"/>
    <property type="molecule type" value="Genomic_DNA"/>
</dbReference>
<dbReference type="SUPFAM" id="SSF49879">
    <property type="entry name" value="SMAD/FHA domain"/>
    <property type="match status" value="1"/>
</dbReference>
<reference evidence="4 5" key="1">
    <citation type="submission" date="2018-10" db="EMBL/GenBank/DDBJ databases">
        <title>Genomic Encyclopedia of Type Strains, Phase IV (KMG-IV): sequencing the most valuable type-strain genomes for metagenomic binning, comparative biology and taxonomic classification.</title>
        <authorList>
            <person name="Goeker M."/>
        </authorList>
    </citation>
    <scope>NUCLEOTIDE SEQUENCE [LARGE SCALE GENOMIC DNA]</scope>
    <source>
        <strain evidence="4 5">DSM 12769</strain>
    </source>
</reference>
<dbReference type="Proteomes" id="UP000275461">
    <property type="component" value="Unassembled WGS sequence"/>
</dbReference>
<dbReference type="InterPro" id="IPR017735">
    <property type="entry name" value="T6SS_FHA"/>
</dbReference>
<dbReference type="Gene3D" id="2.60.200.20">
    <property type="match status" value="1"/>
</dbReference>
<evidence type="ECO:0000313" key="5">
    <source>
        <dbReference type="Proteomes" id="UP000275461"/>
    </source>
</evidence>
<evidence type="ECO:0000313" key="4">
    <source>
        <dbReference type="EMBL" id="RLK51710.1"/>
    </source>
</evidence>
<evidence type="ECO:0000259" key="2">
    <source>
        <dbReference type="Pfam" id="PF00498"/>
    </source>
</evidence>
<protein>
    <submittedName>
        <fullName evidence="4">FHA domain protein</fullName>
    </submittedName>
</protein>
<gene>
    <name evidence="4" type="ORF">DFR31_1656</name>
</gene>
<dbReference type="Pfam" id="PF00498">
    <property type="entry name" value="FHA"/>
    <property type="match status" value="1"/>
</dbReference>
<name>A0A498CEE0_9GAMM</name>
<dbReference type="Pfam" id="PF20232">
    <property type="entry name" value="T6SS_FHA_C"/>
    <property type="match status" value="1"/>
</dbReference>
<dbReference type="NCBIfam" id="TIGR03354">
    <property type="entry name" value="VI_FHA"/>
    <property type="match status" value="1"/>
</dbReference>
<dbReference type="AlphaFoldDB" id="A0A498CEE0"/>
<sequence>MTSLPRPTLTLVVANPETLSSRFSVRHCFDSRGGYVGSDPEACDWTLPDTEGAVRPVHASLHYRDGRFILRDESGATYINGATRALGRGQPVALSEGDLLVLGRYQLEVHMDHIGPSPAGDADLEGLTGGRTAVIGSDRPPLMAQPMDLSGDPLAALGPSGDSIDLLPPRDNGQARSPLANEPPQVGPDCQDGRVSRMQRPELSAEPVAPADAVQPLLDGLGVTLDFHDPQERAVFLAEAGEALKATVKGLLALHRARRQGASPWPEWRMQPIEDNPLRLDQGYPETVRTLFSAERSPVHLAPGAAITEALSQLDHHQRATEVAIEEGLQALLEALAPDALLRRFQAYGPPAGPAERDEAWTWRMYCHYFDELSSDRQQGFGRLFWAVFGQAYDQAAVQGQPAGQKR</sequence>
<evidence type="ECO:0000259" key="3">
    <source>
        <dbReference type="Pfam" id="PF20232"/>
    </source>
</evidence>
<dbReference type="InterPro" id="IPR008984">
    <property type="entry name" value="SMAD_FHA_dom_sf"/>
</dbReference>
<dbReference type="InterPro" id="IPR000253">
    <property type="entry name" value="FHA_dom"/>
</dbReference>
<keyword evidence="5" id="KW-1185">Reference proteome</keyword>
<accession>A0A498CEE0</accession>
<feature type="domain" description="FHA" evidence="2">
    <location>
        <begin position="36"/>
        <end position="103"/>
    </location>
</feature>
<feature type="domain" description="Type VI secretion system FHA" evidence="3">
    <location>
        <begin position="220"/>
        <end position="395"/>
    </location>
</feature>
<dbReference type="InterPro" id="IPR046883">
    <property type="entry name" value="T6SS_FHA_C"/>
</dbReference>